<proteinExistence type="predicted"/>
<accession>A0ABW9CE52</accession>
<keyword evidence="2" id="KW-1185">Reference proteome</keyword>
<comment type="caution">
    <text evidence="1">The sequence shown here is derived from an EMBL/GenBank/DDBJ whole genome shotgun (WGS) entry which is preliminary data.</text>
</comment>
<protein>
    <submittedName>
        <fullName evidence="1">DUF1493 family protein</fullName>
    </submittedName>
</protein>
<sequence>MTQPSALSADLEALVLKHGHKSKHQPLMLSDRIDQDLEMAPEAAADLVTDFFERFAIDPGDFDFNRYFPWQGIRIPFLTKWLLKVWGVVDYGQSEPLTLGMFQRAIELGKWDTVELRSLCVAAS</sequence>
<dbReference type="Pfam" id="PF07377">
    <property type="entry name" value="DUF1493"/>
    <property type="match status" value="1"/>
</dbReference>
<dbReference type="RefSeq" id="WP_250485634.1">
    <property type="nucleotide sequence ID" value="NZ_JAQQDB010000002.1"/>
</dbReference>
<dbReference type="EMBL" id="JAQQDB010000002">
    <property type="protein sequence ID" value="MFM0516162.1"/>
    <property type="molecule type" value="Genomic_DNA"/>
</dbReference>
<reference evidence="1 2" key="1">
    <citation type="journal article" date="2024" name="Chem. Sci.">
        <title>Discovery of megapolipeptins by genome mining of a Burkholderiales bacteria collection.</title>
        <authorList>
            <person name="Paulo B.S."/>
            <person name="Recchia M.J.J."/>
            <person name="Lee S."/>
            <person name="Fergusson C.H."/>
            <person name="Romanowski S.B."/>
            <person name="Hernandez A."/>
            <person name="Krull N."/>
            <person name="Liu D.Y."/>
            <person name="Cavanagh H."/>
            <person name="Bos A."/>
            <person name="Gray C.A."/>
            <person name="Murphy B.T."/>
            <person name="Linington R.G."/>
            <person name="Eustaquio A.S."/>
        </authorList>
    </citation>
    <scope>NUCLEOTIDE SEQUENCE [LARGE SCALE GENOMIC DNA]</scope>
    <source>
        <strain evidence="1 2">RL17-374-BIF-D</strain>
    </source>
</reference>
<dbReference type="InterPro" id="IPR010862">
    <property type="entry name" value="DUF1493"/>
</dbReference>
<name>A0ABW9CE52_9BURK</name>
<gene>
    <name evidence="1" type="ORF">PQR08_01925</name>
</gene>
<evidence type="ECO:0000313" key="1">
    <source>
        <dbReference type="EMBL" id="MFM0516162.1"/>
    </source>
</evidence>
<evidence type="ECO:0000313" key="2">
    <source>
        <dbReference type="Proteomes" id="UP001629462"/>
    </source>
</evidence>
<organism evidence="1 2">
    <name type="scientific">Caballeronia jiangsuensis</name>
    <dbReference type="NCBI Taxonomy" id="1458357"/>
    <lineage>
        <taxon>Bacteria</taxon>
        <taxon>Pseudomonadati</taxon>
        <taxon>Pseudomonadota</taxon>
        <taxon>Betaproteobacteria</taxon>
        <taxon>Burkholderiales</taxon>
        <taxon>Burkholderiaceae</taxon>
        <taxon>Caballeronia</taxon>
    </lineage>
</organism>
<dbReference type="Proteomes" id="UP001629462">
    <property type="component" value="Unassembled WGS sequence"/>
</dbReference>